<dbReference type="AlphaFoldDB" id="A0A179IFB1"/>
<evidence type="ECO:0000313" key="2">
    <source>
        <dbReference type="EMBL" id="OAR01326.1"/>
    </source>
</evidence>
<evidence type="ECO:0000256" key="1">
    <source>
        <dbReference type="SAM" id="MobiDB-lite"/>
    </source>
</evidence>
<dbReference type="InterPro" id="IPR021848">
    <property type="entry name" value="HODM_asu-like"/>
</dbReference>
<proteinExistence type="predicted"/>
<name>A0A179IFB1_CORDF</name>
<evidence type="ECO:0000313" key="3">
    <source>
        <dbReference type="Proteomes" id="UP000243081"/>
    </source>
</evidence>
<dbReference type="OrthoDB" id="5043642at2759"/>
<dbReference type="Pfam" id="PF11927">
    <property type="entry name" value="HODM_asu-like"/>
    <property type="match status" value="1"/>
</dbReference>
<reference evidence="2 3" key="1">
    <citation type="submission" date="2016-03" db="EMBL/GenBank/DDBJ databases">
        <title>Fine-scale spatial genetic structure of a fungal parasite of coffee scale insects.</title>
        <authorList>
            <person name="Jackson D."/>
            <person name="Zemenick K.A."/>
            <person name="Malloure B."/>
            <person name="Quandt C.A."/>
            <person name="James T.Y."/>
        </authorList>
    </citation>
    <scope>NUCLEOTIDE SEQUENCE [LARGE SCALE GENOMIC DNA]</scope>
    <source>
        <strain evidence="2 3">UM487</strain>
    </source>
</reference>
<organism evidence="2 3">
    <name type="scientific">Cordyceps confragosa</name>
    <name type="common">Lecanicillium lecanii</name>
    <dbReference type="NCBI Taxonomy" id="2714763"/>
    <lineage>
        <taxon>Eukaryota</taxon>
        <taxon>Fungi</taxon>
        <taxon>Dikarya</taxon>
        <taxon>Ascomycota</taxon>
        <taxon>Pezizomycotina</taxon>
        <taxon>Sordariomycetes</taxon>
        <taxon>Hypocreomycetidae</taxon>
        <taxon>Hypocreales</taxon>
        <taxon>Cordycipitaceae</taxon>
        <taxon>Akanthomyces</taxon>
    </lineage>
</organism>
<feature type="compositionally biased region" description="Polar residues" evidence="1">
    <location>
        <begin position="65"/>
        <end position="76"/>
    </location>
</feature>
<feature type="region of interest" description="Disordered" evidence="1">
    <location>
        <begin position="1"/>
        <end position="38"/>
    </location>
</feature>
<accession>A0A179IFB1</accession>
<dbReference type="Proteomes" id="UP000243081">
    <property type="component" value="Unassembled WGS sequence"/>
</dbReference>
<dbReference type="EMBL" id="LUKN01001224">
    <property type="protein sequence ID" value="OAR01326.1"/>
    <property type="molecule type" value="Genomic_DNA"/>
</dbReference>
<dbReference type="OMA" id="AWGFEVG"/>
<sequence>MEGHGRRFRSSQSRGRGSRCIHLRAAGRGSRDDNGPATILHTNATRIRQMQRHNFPGFAGAWYQPQRSSHKSSPGQHTKDGLSKMFPPLQRDCVADGSPALSDTETDRPMSSQLLPIRADYRLADPSLHVFSGLSVNEIRSLGNFPDYAKLSGVPLPTAARESSLDTARPRPYRPFRWPYFQTMGKLQDFDGFFCLIFSWLDKLEPDYWIELESTYRERIAQRQGLFASHGKDILHSLPGSELACKELMEMVVQFLCARYPRLFERSDMTFVNHILGTTCDLAAAADPLRVILDNVPEDFAIMLRDEETGRYCLRAGVVCSTIGWTLSEKMGLAVAEIHEAVPDYKEKLKPSVDRFFSKMPTAAPIQRASWGLEIGEPLFLPATDPSFSGRDVPNPDVRVEDVNLRVDWQTLRRLPLSGAVVFNFKALFTPVAHFKNEPYVPALLLKILNEGKPSIMRYKGVGHVENAVRPALEMYNRHQEERGMVRRGWEPQTLDEHPFYPGWTDAHPSQASS</sequence>
<protein>
    <submittedName>
        <fullName evidence="2">Uncharacterized protein</fullName>
    </submittedName>
</protein>
<comment type="caution">
    <text evidence="2">The sequence shown here is derived from an EMBL/GenBank/DDBJ whole genome shotgun (WGS) entry which is preliminary data.</text>
</comment>
<feature type="region of interest" description="Disordered" evidence="1">
    <location>
        <begin position="59"/>
        <end position="81"/>
    </location>
</feature>
<keyword evidence="3" id="KW-1185">Reference proteome</keyword>
<gene>
    <name evidence="2" type="ORF">LLEC1_05281</name>
</gene>